<keyword evidence="3" id="KW-1185">Reference proteome</keyword>
<organism evidence="2 3">
    <name type="scientific">Ornithinimicrobium cryptoxanthini</name>
    <dbReference type="NCBI Taxonomy" id="2934161"/>
    <lineage>
        <taxon>Bacteria</taxon>
        <taxon>Bacillati</taxon>
        <taxon>Actinomycetota</taxon>
        <taxon>Actinomycetes</taxon>
        <taxon>Micrococcales</taxon>
        <taxon>Ornithinimicrobiaceae</taxon>
        <taxon>Ornithinimicrobium</taxon>
    </lineage>
</organism>
<gene>
    <name evidence="2" type="ORF">NF557_04945</name>
</gene>
<evidence type="ECO:0000313" key="3">
    <source>
        <dbReference type="Proteomes" id="UP001056535"/>
    </source>
</evidence>
<evidence type="ECO:0000313" key="2">
    <source>
        <dbReference type="EMBL" id="USQ77265.1"/>
    </source>
</evidence>
<keyword evidence="1" id="KW-1133">Transmembrane helix</keyword>
<accession>A0ABY4YL73</accession>
<dbReference type="EMBL" id="CP099490">
    <property type="protein sequence ID" value="USQ77265.1"/>
    <property type="molecule type" value="Genomic_DNA"/>
</dbReference>
<feature type="transmembrane region" description="Helical" evidence="1">
    <location>
        <begin position="40"/>
        <end position="61"/>
    </location>
</feature>
<proteinExistence type="predicted"/>
<name>A0ABY4YL73_9MICO</name>
<dbReference type="Proteomes" id="UP001056535">
    <property type="component" value="Chromosome"/>
</dbReference>
<protein>
    <submittedName>
        <fullName evidence="2">Uncharacterized protein</fullName>
    </submittedName>
</protein>
<reference evidence="2" key="1">
    <citation type="submission" date="2022-06" db="EMBL/GenBank/DDBJ databases">
        <title>Ornithinimicrobium JY.X270.</title>
        <authorList>
            <person name="Huang Y."/>
        </authorList>
    </citation>
    <scope>NUCLEOTIDE SEQUENCE</scope>
    <source>
        <strain evidence="2">JY.X270</strain>
    </source>
</reference>
<keyword evidence="1" id="KW-0812">Transmembrane</keyword>
<sequence length="207" mass="21689">MSSHTEQALREALGFDPQTPSLQVESIIEAVDRSRRRSMWAGAAAASVALAAAGGIAVATLSDDVIEPVPAGVTEVSGTFEIGTGWEMVVDGQGLCLANEARTVYDCGVDVAFREGSTFSWSDGTSGPQIYAWVVRDSTATAALEKSQGGTISAQVYRVPDLDVSIAVAQLLPQDPAGWQRVSRDEADTVTDVVPFQAGDDSVPTRG</sequence>
<dbReference type="RefSeq" id="WP_252622218.1">
    <property type="nucleotide sequence ID" value="NZ_CP099490.1"/>
</dbReference>
<keyword evidence="1" id="KW-0472">Membrane</keyword>
<evidence type="ECO:0000256" key="1">
    <source>
        <dbReference type="SAM" id="Phobius"/>
    </source>
</evidence>